<dbReference type="GO" id="GO:0008375">
    <property type="term" value="F:acetylglucosaminyltransferase activity"/>
    <property type="evidence" value="ECO:0007669"/>
    <property type="project" value="TreeGrafter"/>
</dbReference>
<dbReference type="GO" id="GO:0006487">
    <property type="term" value="P:protein N-linked glycosylation"/>
    <property type="evidence" value="ECO:0007669"/>
    <property type="project" value="TreeGrafter"/>
</dbReference>
<sequence>MKTKNADLLTALVAILLFGFSCFCISRMNQTSKNHILELKKNMLHLKNKSENNHQRLVKVLNQMKVIRQFRCNSICALVPFSILCATRSISPTFLPIKDFKLFLPYLRKQGKIYPDVIIGKEKTGISFALGTRLINRKNHTHLKQTLTSVLSRMTPEEEQDSMVTVPVADTNEDYLNCVADMVKTKLKRQVKSGSLEVISIPAFFYPNMLYEKPSTEDSENLLLFIFNFQVKQALDFCILMLYAQPKAMYYLQVKICKNIYFTKIKDFINNITSKNWFYVEFSVLGFIGKIFRSEDLPELIHFFLMFYKVKPIDMFLDDFTLIKTCDWGESLRTCVQLKKEVHVQYRPSLFQYVGLYSSFPGREQHLRVRF</sequence>
<dbReference type="PANTHER" id="PTHR12062">
    <property type="entry name" value="N-ACETYLGLUCOSAMINYLTRANSFERASE VI"/>
    <property type="match status" value="1"/>
</dbReference>
<dbReference type="GO" id="GO:0005783">
    <property type="term" value="C:endoplasmic reticulum"/>
    <property type="evidence" value="ECO:0007669"/>
    <property type="project" value="Ensembl"/>
</dbReference>
<proteinExistence type="predicted"/>
<dbReference type="GeneTree" id="ENSGT00940000161998"/>
<keyword evidence="3" id="KW-1185">Reference proteome</keyword>
<dbReference type="Ensembl" id="ENSNGAT00000026118.1">
    <property type="protein sequence ID" value="ENSNGAP00000020449.1"/>
    <property type="gene ID" value="ENSNGAG00000019938.1"/>
</dbReference>
<dbReference type="InterPro" id="IPR057279">
    <property type="entry name" value="MGAT4"/>
</dbReference>
<dbReference type="AlphaFoldDB" id="A0A8C6RNJ8"/>
<dbReference type="Pfam" id="PF04666">
    <property type="entry name" value="MGAT4_cons"/>
    <property type="match status" value="1"/>
</dbReference>
<dbReference type="GO" id="GO:0005795">
    <property type="term" value="C:Golgi stack"/>
    <property type="evidence" value="ECO:0007669"/>
    <property type="project" value="Ensembl"/>
</dbReference>
<feature type="domain" description="MGAT4 conserved region" evidence="1">
    <location>
        <begin position="108"/>
        <end position="368"/>
    </location>
</feature>
<dbReference type="InterPro" id="IPR006759">
    <property type="entry name" value="Glyco_transf_54"/>
</dbReference>
<evidence type="ECO:0000313" key="3">
    <source>
        <dbReference type="Proteomes" id="UP000694381"/>
    </source>
</evidence>
<reference evidence="2" key="1">
    <citation type="submission" date="2025-08" db="UniProtKB">
        <authorList>
            <consortium name="Ensembl"/>
        </authorList>
    </citation>
    <scope>IDENTIFICATION</scope>
</reference>
<gene>
    <name evidence="2" type="primary">Mgat4d</name>
</gene>
<reference evidence="2" key="2">
    <citation type="submission" date="2025-09" db="UniProtKB">
        <authorList>
            <consortium name="Ensembl"/>
        </authorList>
    </citation>
    <scope>IDENTIFICATION</scope>
</reference>
<dbReference type="PROSITE" id="PS51257">
    <property type="entry name" value="PROKAR_LIPOPROTEIN"/>
    <property type="match status" value="1"/>
</dbReference>
<evidence type="ECO:0000313" key="2">
    <source>
        <dbReference type="Ensembl" id="ENSNGAP00000020449.1"/>
    </source>
</evidence>
<dbReference type="PANTHER" id="PTHR12062:SF10">
    <property type="entry name" value="ALPHA-1,3-MANNOSYL-GLYCOPROTEIN 4-BETA-N-ACETYLGLUCOSAMINYLTRANSFERASE-LIKE PROTEIN MGAT4D"/>
    <property type="match status" value="1"/>
</dbReference>
<protein>
    <submittedName>
        <fullName evidence="2">MGAT4 family, member C</fullName>
    </submittedName>
</protein>
<dbReference type="OMA" id="QPKARYY"/>
<dbReference type="GO" id="GO:0016020">
    <property type="term" value="C:membrane"/>
    <property type="evidence" value="ECO:0007669"/>
    <property type="project" value="Ensembl"/>
</dbReference>
<dbReference type="Proteomes" id="UP000694381">
    <property type="component" value="Unassembled WGS sequence"/>
</dbReference>
<name>A0A8C6RNJ8_NANGA</name>
<dbReference type="GO" id="GO:0005793">
    <property type="term" value="C:endoplasmic reticulum-Golgi intermediate compartment"/>
    <property type="evidence" value="ECO:0007669"/>
    <property type="project" value="Ensembl"/>
</dbReference>
<organism evidence="2 3">
    <name type="scientific">Nannospalax galili</name>
    <name type="common">Northern Israeli blind subterranean mole rat</name>
    <name type="synonym">Spalax galili</name>
    <dbReference type="NCBI Taxonomy" id="1026970"/>
    <lineage>
        <taxon>Eukaryota</taxon>
        <taxon>Metazoa</taxon>
        <taxon>Chordata</taxon>
        <taxon>Craniata</taxon>
        <taxon>Vertebrata</taxon>
        <taxon>Euteleostomi</taxon>
        <taxon>Mammalia</taxon>
        <taxon>Eutheria</taxon>
        <taxon>Euarchontoglires</taxon>
        <taxon>Glires</taxon>
        <taxon>Rodentia</taxon>
        <taxon>Myomorpha</taxon>
        <taxon>Muroidea</taxon>
        <taxon>Spalacidae</taxon>
        <taxon>Spalacinae</taxon>
        <taxon>Nannospalax</taxon>
    </lineage>
</organism>
<accession>A0A8C6RNJ8</accession>
<evidence type="ECO:0000259" key="1">
    <source>
        <dbReference type="Pfam" id="PF04666"/>
    </source>
</evidence>